<dbReference type="InterPro" id="IPR000843">
    <property type="entry name" value="HTH_LacI"/>
</dbReference>
<evidence type="ECO:0000256" key="1">
    <source>
        <dbReference type="ARBA" id="ARBA00023015"/>
    </source>
</evidence>
<dbReference type="AlphaFoldDB" id="A0A402AAB4"/>
<dbReference type="GO" id="GO:0003700">
    <property type="term" value="F:DNA-binding transcription factor activity"/>
    <property type="evidence" value="ECO:0007669"/>
    <property type="project" value="TreeGrafter"/>
</dbReference>
<dbReference type="PROSITE" id="PS00356">
    <property type="entry name" value="HTH_LACI_1"/>
    <property type="match status" value="1"/>
</dbReference>
<dbReference type="SUPFAM" id="SSF53822">
    <property type="entry name" value="Periplasmic binding protein-like I"/>
    <property type="match status" value="1"/>
</dbReference>
<organism evidence="6 7">
    <name type="scientific">Tengunoibacter tsumagoiensis</name>
    <dbReference type="NCBI Taxonomy" id="2014871"/>
    <lineage>
        <taxon>Bacteria</taxon>
        <taxon>Bacillati</taxon>
        <taxon>Chloroflexota</taxon>
        <taxon>Ktedonobacteria</taxon>
        <taxon>Ktedonobacterales</taxon>
        <taxon>Dictyobacteraceae</taxon>
        <taxon>Tengunoibacter</taxon>
    </lineage>
</organism>
<evidence type="ECO:0000259" key="4">
    <source>
        <dbReference type="PROSITE" id="PS50932"/>
    </source>
</evidence>
<dbReference type="Pfam" id="PF13377">
    <property type="entry name" value="Peripla_BP_3"/>
    <property type="match status" value="1"/>
</dbReference>
<dbReference type="CDD" id="cd06267">
    <property type="entry name" value="PBP1_LacI_sugar_binding-like"/>
    <property type="match status" value="1"/>
</dbReference>
<dbReference type="CDD" id="cd01392">
    <property type="entry name" value="HTH_LacI"/>
    <property type="match status" value="1"/>
</dbReference>
<dbReference type="SUPFAM" id="SSF47413">
    <property type="entry name" value="lambda repressor-like DNA-binding domains"/>
    <property type="match status" value="1"/>
</dbReference>
<dbReference type="Gene3D" id="1.10.260.40">
    <property type="entry name" value="lambda repressor-like DNA-binding domains"/>
    <property type="match status" value="1"/>
</dbReference>
<keyword evidence="2" id="KW-0238">DNA-binding</keyword>
<dbReference type="Gene3D" id="3.40.50.2300">
    <property type="match status" value="2"/>
</dbReference>
<name>A0A402AAB4_9CHLR</name>
<dbReference type="InterPro" id="IPR028082">
    <property type="entry name" value="Peripla_BP_I"/>
</dbReference>
<dbReference type="PANTHER" id="PTHR30146">
    <property type="entry name" value="LACI-RELATED TRANSCRIPTIONAL REPRESSOR"/>
    <property type="match status" value="1"/>
</dbReference>
<gene>
    <name evidence="6" type="ORF">KTT_59660</name>
</gene>
<dbReference type="PROSITE" id="PS50943">
    <property type="entry name" value="HTH_CROC1"/>
    <property type="match status" value="1"/>
</dbReference>
<keyword evidence="3" id="KW-0804">Transcription</keyword>
<comment type="caution">
    <text evidence="6">The sequence shown here is derived from an EMBL/GenBank/DDBJ whole genome shotgun (WGS) entry which is preliminary data.</text>
</comment>
<dbReference type="EMBL" id="BIFR01000002">
    <property type="protein sequence ID" value="GCE16107.1"/>
    <property type="molecule type" value="Genomic_DNA"/>
</dbReference>
<dbReference type="SMART" id="SM00354">
    <property type="entry name" value="HTH_LACI"/>
    <property type="match status" value="1"/>
</dbReference>
<evidence type="ECO:0000256" key="2">
    <source>
        <dbReference type="ARBA" id="ARBA00023125"/>
    </source>
</evidence>
<keyword evidence="1" id="KW-0805">Transcription regulation</keyword>
<dbReference type="Pfam" id="PF00356">
    <property type="entry name" value="LacI"/>
    <property type="match status" value="1"/>
</dbReference>
<accession>A0A402AAB4</accession>
<evidence type="ECO:0000259" key="5">
    <source>
        <dbReference type="PROSITE" id="PS50943"/>
    </source>
</evidence>
<dbReference type="InterPro" id="IPR010982">
    <property type="entry name" value="Lambda_DNA-bd_dom_sf"/>
</dbReference>
<dbReference type="PROSITE" id="PS50932">
    <property type="entry name" value="HTH_LACI_2"/>
    <property type="match status" value="1"/>
</dbReference>
<dbReference type="RefSeq" id="WP_126583490.1">
    <property type="nucleotide sequence ID" value="NZ_BIFR01000002.1"/>
</dbReference>
<dbReference type="InterPro" id="IPR046335">
    <property type="entry name" value="LacI/GalR-like_sensor"/>
</dbReference>
<reference evidence="7" key="1">
    <citation type="submission" date="2018-12" db="EMBL/GenBank/DDBJ databases">
        <title>Tengunoibacter tsumagoiensis gen. nov., sp. nov., Dictyobacter kobayashii sp. nov., D. alpinus sp. nov., and D. joshuensis sp. nov. and description of Dictyobacteraceae fam. nov. within the order Ktedonobacterales isolated from Tengu-no-mugimeshi.</title>
        <authorList>
            <person name="Wang C.M."/>
            <person name="Zheng Y."/>
            <person name="Sakai Y."/>
            <person name="Toyoda A."/>
            <person name="Minakuchi Y."/>
            <person name="Abe K."/>
            <person name="Yokota A."/>
            <person name="Yabe S."/>
        </authorList>
    </citation>
    <scope>NUCLEOTIDE SEQUENCE [LARGE SCALE GENOMIC DNA]</scope>
    <source>
        <strain evidence="7">Uno3</strain>
    </source>
</reference>
<evidence type="ECO:0000313" key="7">
    <source>
        <dbReference type="Proteomes" id="UP000287352"/>
    </source>
</evidence>
<sequence>MNNQKSSNPISRTIIGDIAERSGVSATTVSRVLNGHKDVSIATRNRVMKLINELGYVPQRNVQTTDLLGMTVPLFNSYFGAIMEGAFDALQGKKAQFLTIRTENNYETETTQVQQLLNQNINGLLFMLPQERAEELLKLKQKGIPFVVVDPFLPLPNEIPTILIENISASILVMEHLFSLGHRRIGIITGPPHWGSTIDRTAGYYAALVSAGLPIDPALICEGRLTPESGQEVGAHLVSLPNPPTAIFAFNDGMAVGAMHAVIEHGLRVPEDISVVGFDDVEANLAYTTPSLTTIHHPLREIGRLAVDVLYRLIQQQPLEATHIKLSARLVIRSSTGPCKDR</sequence>
<evidence type="ECO:0000256" key="3">
    <source>
        <dbReference type="ARBA" id="ARBA00023163"/>
    </source>
</evidence>
<dbReference type="InterPro" id="IPR001387">
    <property type="entry name" value="Cro/C1-type_HTH"/>
</dbReference>
<dbReference type="Proteomes" id="UP000287352">
    <property type="component" value="Unassembled WGS sequence"/>
</dbReference>
<protein>
    <submittedName>
        <fullName evidence="6">LacI family transcriptional regulator</fullName>
    </submittedName>
</protein>
<dbReference type="OrthoDB" id="9788209at2"/>
<dbReference type="PANTHER" id="PTHR30146:SF153">
    <property type="entry name" value="LACTOSE OPERON REPRESSOR"/>
    <property type="match status" value="1"/>
</dbReference>
<dbReference type="GO" id="GO:0000976">
    <property type="term" value="F:transcription cis-regulatory region binding"/>
    <property type="evidence" value="ECO:0007669"/>
    <property type="project" value="TreeGrafter"/>
</dbReference>
<feature type="domain" description="HTH cro/C1-type" evidence="5">
    <location>
        <begin position="17"/>
        <end position="57"/>
    </location>
</feature>
<proteinExistence type="predicted"/>
<keyword evidence="7" id="KW-1185">Reference proteome</keyword>
<feature type="domain" description="HTH lacI-type" evidence="4">
    <location>
        <begin position="17"/>
        <end position="64"/>
    </location>
</feature>
<evidence type="ECO:0000313" key="6">
    <source>
        <dbReference type="EMBL" id="GCE16107.1"/>
    </source>
</evidence>